<dbReference type="GO" id="GO:0003700">
    <property type="term" value="F:DNA-binding transcription factor activity"/>
    <property type="evidence" value="ECO:0007669"/>
    <property type="project" value="UniProtKB-UniRule"/>
</dbReference>
<feature type="compositionally biased region" description="Basic and acidic residues" evidence="8">
    <location>
        <begin position="73"/>
        <end position="83"/>
    </location>
</feature>
<dbReference type="Pfam" id="PF05687">
    <property type="entry name" value="BES1_N"/>
    <property type="match status" value="1"/>
</dbReference>
<feature type="compositionally biased region" description="Basic and acidic residues" evidence="8">
    <location>
        <begin position="128"/>
        <end position="138"/>
    </location>
</feature>
<keyword evidence="3 7" id="KW-1070">Brassinosteroid signaling pathway</keyword>
<dbReference type="InterPro" id="IPR008540">
    <property type="entry name" value="BES1_N"/>
</dbReference>
<dbReference type="GO" id="GO:0005634">
    <property type="term" value="C:nucleus"/>
    <property type="evidence" value="ECO:0007669"/>
    <property type="project" value="UniProtKB-SubCell"/>
</dbReference>
<dbReference type="GO" id="GO:0009742">
    <property type="term" value="P:brassinosteroid mediated signaling pathway"/>
    <property type="evidence" value="ECO:0007669"/>
    <property type="project" value="UniProtKB-UniRule"/>
</dbReference>
<feature type="compositionally biased region" description="Pro residues" evidence="8">
    <location>
        <begin position="232"/>
        <end position="242"/>
    </location>
</feature>
<evidence type="ECO:0000256" key="8">
    <source>
        <dbReference type="SAM" id="MobiDB-lite"/>
    </source>
</evidence>
<dbReference type="GO" id="GO:0006351">
    <property type="term" value="P:DNA-templated transcription"/>
    <property type="evidence" value="ECO:0007669"/>
    <property type="project" value="InterPro"/>
</dbReference>
<feature type="compositionally biased region" description="Polar residues" evidence="8">
    <location>
        <begin position="187"/>
        <end position="215"/>
    </location>
</feature>
<feature type="compositionally biased region" description="Gly residues" evidence="8">
    <location>
        <begin position="51"/>
        <end position="63"/>
    </location>
</feature>
<dbReference type="EMBL" id="MH182523">
    <property type="protein sequence ID" value="AWA44803.1"/>
    <property type="molecule type" value="Genomic_DNA"/>
</dbReference>
<keyword evidence="6 7" id="KW-0804">Transcription</keyword>
<dbReference type="PANTHER" id="PTHR31506:SF18">
    <property type="entry name" value="PROTEIN BZR1 HOMOLOG"/>
    <property type="match status" value="1"/>
</dbReference>
<evidence type="ECO:0000256" key="1">
    <source>
        <dbReference type="ARBA" id="ARBA00005909"/>
    </source>
</evidence>
<evidence type="ECO:0000256" key="6">
    <source>
        <dbReference type="ARBA" id="ARBA00023163"/>
    </source>
</evidence>
<sequence length="324" mass="34439">MPRQKQVSQKPKESMWVTKTNMPINQRPMHRDKGVGAGGSGGDDAWARAGDGNGSENGNGNRSGNGNTTVRELSWRERENNRRWERRRRGIASRIFDGLRKYGNYTLPRNCDNNVVPMADGTTYRKGPKPDPAGDQHMADIGGSAPVNPGGASYSLTRPSSPTGITLGGGGSGGSDSDPIPAWLKNLSKQLSDDSYPNFFASSSNSNEPATSQNGSPPSSPPRLRKKARYSSPPPATPPPSPARASNVLPPPSATGADASRYAFQTSTPPLMSPVITSRAPGPDPSGGEQSGAREEEVMTEKNADEEEGLELTLGNAETRKDRA</sequence>
<evidence type="ECO:0000256" key="7">
    <source>
        <dbReference type="RuleBase" id="RU369040"/>
    </source>
</evidence>
<feature type="region of interest" description="Disordered" evidence="8">
    <location>
        <begin position="1"/>
        <end position="93"/>
    </location>
</feature>
<feature type="region of interest" description="Disordered" evidence="8">
    <location>
        <begin position="116"/>
        <end position="324"/>
    </location>
</feature>
<keyword evidence="2" id="KW-0341">Growth regulation</keyword>
<gene>
    <name evidence="10" type="ORF">SO145G11_000004</name>
</gene>
<comment type="similarity">
    <text evidence="1 7">Belongs to the BZR/LAT61 family.</text>
</comment>
<dbReference type="InterPro" id="IPR033264">
    <property type="entry name" value="BZR"/>
</dbReference>
<feature type="domain" description="BES1/BZR1 plant transcription factor N-terminal" evidence="9">
    <location>
        <begin position="71"/>
        <end position="147"/>
    </location>
</feature>
<evidence type="ECO:0000256" key="3">
    <source>
        <dbReference type="ARBA" id="ARBA00022626"/>
    </source>
</evidence>
<organism evidence="10">
    <name type="scientific">Saccharum officinarum</name>
    <name type="common">Sugarcane</name>
    <dbReference type="NCBI Taxonomy" id="4547"/>
    <lineage>
        <taxon>Eukaryota</taxon>
        <taxon>Viridiplantae</taxon>
        <taxon>Streptophyta</taxon>
        <taxon>Embryophyta</taxon>
        <taxon>Tracheophyta</taxon>
        <taxon>Spermatophyta</taxon>
        <taxon>Magnoliopsida</taxon>
        <taxon>Liliopsida</taxon>
        <taxon>Poales</taxon>
        <taxon>Poaceae</taxon>
        <taxon>PACMAD clade</taxon>
        <taxon>Panicoideae</taxon>
        <taxon>Andropogonodae</taxon>
        <taxon>Andropogoneae</taxon>
        <taxon>Saccharinae</taxon>
        <taxon>Saccharum</taxon>
        <taxon>Saccharum officinarum species complex</taxon>
    </lineage>
</organism>
<feature type="compositionally biased region" description="Basic and acidic residues" evidence="8">
    <location>
        <begin position="292"/>
        <end position="303"/>
    </location>
</feature>
<reference evidence="10" key="1">
    <citation type="submission" date="2018-04" db="EMBL/GenBank/DDBJ databases">
        <title>Comparative Analysis of Homologous Sequences of Saccharum officinarum and Saccharum spontaneum Reveals Independent Polyploidization Events.</title>
        <authorList>
            <person name="Sharma A."/>
            <person name="Song J."/>
            <person name="Lin Q."/>
            <person name="Singh R."/>
            <person name="Ramos N."/>
            <person name="Wang K."/>
            <person name="Zhang J."/>
            <person name="Ming R."/>
            <person name="Yu Q."/>
        </authorList>
    </citation>
    <scope>NUCLEOTIDE SEQUENCE</scope>
</reference>
<name>A0A678T518_SACOF</name>
<dbReference type="PANTHER" id="PTHR31506">
    <property type="entry name" value="BES1/BZR1 HOMOLOG PROTEIN 3-RELATED"/>
    <property type="match status" value="1"/>
</dbReference>
<evidence type="ECO:0000256" key="2">
    <source>
        <dbReference type="ARBA" id="ARBA00022604"/>
    </source>
</evidence>
<evidence type="ECO:0000256" key="5">
    <source>
        <dbReference type="ARBA" id="ARBA00023125"/>
    </source>
</evidence>
<evidence type="ECO:0000259" key="9">
    <source>
        <dbReference type="Pfam" id="PF05687"/>
    </source>
</evidence>
<proteinExistence type="inferred from homology"/>
<dbReference type="GO" id="GO:0003677">
    <property type="term" value="F:DNA binding"/>
    <property type="evidence" value="ECO:0007669"/>
    <property type="project" value="UniProtKB-UniRule"/>
</dbReference>
<evidence type="ECO:0000313" key="10">
    <source>
        <dbReference type="EMBL" id="AWA44803.1"/>
    </source>
</evidence>
<keyword evidence="4 7" id="KW-0805">Transcription regulation</keyword>
<protein>
    <recommendedName>
        <fullName evidence="7">Protein BZR1 homolog</fullName>
    </recommendedName>
    <alternativeName>
        <fullName evidence="7">Protein BRASSINAZOLE-RESISTANT 1 homolog</fullName>
    </alternativeName>
</protein>
<comment type="function">
    <text evidence="7">Functions in brassinosteroid signaling. May function as transcriptional repressor.</text>
</comment>
<evidence type="ECO:0000256" key="4">
    <source>
        <dbReference type="ARBA" id="ARBA00023015"/>
    </source>
</evidence>
<dbReference type="AlphaFoldDB" id="A0A678T518"/>
<comment type="subcellular location">
    <subcellularLocation>
        <location evidence="7">Nucleus</location>
    </subcellularLocation>
</comment>
<accession>A0A678T518</accession>
<keyword evidence="5 7" id="KW-0238">DNA-binding</keyword>